<dbReference type="InterPro" id="IPR023234">
    <property type="entry name" value="NarG-like_domain"/>
</dbReference>
<dbReference type="PROSITE" id="PS00198">
    <property type="entry name" value="4FE4S_FER_1"/>
    <property type="match status" value="3"/>
</dbReference>
<gene>
    <name evidence="12" type="ORF">N47_G39320</name>
</gene>
<evidence type="ECO:0000259" key="11">
    <source>
        <dbReference type="PROSITE" id="PS51379"/>
    </source>
</evidence>
<dbReference type="Gene3D" id="1.10.1060.10">
    <property type="entry name" value="Alpha-helical ferredoxin"/>
    <property type="match status" value="2"/>
</dbReference>
<name>E1YDG4_9BACT</name>
<keyword evidence="8" id="KW-0411">Iron-sulfur</keyword>
<dbReference type="InterPro" id="IPR009051">
    <property type="entry name" value="Helical_ferredxn"/>
</dbReference>
<evidence type="ECO:0000256" key="5">
    <source>
        <dbReference type="ARBA" id="ARBA00022989"/>
    </source>
</evidence>
<feature type="domain" description="4Fe-4S ferredoxin-type" evidence="11">
    <location>
        <begin position="233"/>
        <end position="264"/>
    </location>
</feature>
<dbReference type="PROSITE" id="PS51379">
    <property type="entry name" value="4FE4S_FER_2"/>
    <property type="match status" value="2"/>
</dbReference>
<keyword evidence="2" id="KW-1003">Cell membrane</keyword>
<dbReference type="PANTHER" id="PTHR43255">
    <property type="entry name" value="IRON-SULFUR-BINDING OXIDOREDUCTASE FADF-RELATED-RELATED"/>
    <property type="match status" value="1"/>
</dbReference>
<dbReference type="GO" id="GO:0046872">
    <property type="term" value="F:metal ion binding"/>
    <property type="evidence" value="ECO:0007669"/>
    <property type="project" value="UniProtKB-KW"/>
</dbReference>
<evidence type="ECO:0000256" key="3">
    <source>
        <dbReference type="ARBA" id="ARBA00022692"/>
    </source>
</evidence>
<proteinExistence type="predicted"/>
<dbReference type="Pfam" id="PF13183">
    <property type="entry name" value="Fer4_8"/>
    <property type="match status" value="2"/>
</dbReference>
<evidence type="ECO:0000256" key="10">
    <source>
        <dbReference type="SAM" id="Phobius"/>
    </source>
</evidence>
<keyword evidence="9 10" id="KW-0472">Membrane</keyword>
<sequence>MFYNIALYISLAVFGIGLIYKICGWFRYSIGINSQTITASARFTTALKGLISVIFSQKILILIRVFVTDVLFQMRILKEDKLRWVMHMLIFTGFMFLLFTHALDRIIKTSLFDKYYLALNPYLLFFGFMVISGVAIALYRRFVLKVPRLKTNGMDYYIIIILAIIIVTGIAMESTKLTSYNYYQNIWYVHILACFFGLAYLPFSKMFHIFTTPLSLLANAVMDNNSDPANIMTRQVMELDACTHCGTCSYRCSVAVAFDSIGNENILPSERMVFLKDYITRKDTGERGLAAIRQGIYLCTNCDRCTVVCPAGINLRDLWYNVREEMIQHGHSAPLMLTPFSFYRGLKRKELEPTQYDMPLEKAQKALTDHFELLNKTEEVVSLTSENKEFRKTADLSARAGTYAYCFTCENCSTVCPVVENYENPQNHLDLLPHQIIRSLVFGIKDLALGSRMLWYCLTCYQCQEHCPQGVKVTDIFYELKNIAVKEANRSSDGTVSEKRAVK</sequence>
<evidence type="ECO:0000256" key="9">
    <source>
        <dbReference type="ARBA" id="ARBA00023136"/>
    </source>
</evidence>
<protein>
    <recommendedName>
        <fullName evidence="11">4Fe-4S ferredoxin-type domain-containing protein</fullName>
    </recommendedName>
</protein>
<accession>E1YDG4</accession>
<evidence type="ECO:0000256" key="8">
    <source>
        <dbReference type="ARBA" id="ARBA00023014"/>
    </source>
</evidence>
<dbReference type="InterPro" id="IPR017900">
    <property type="entry name" value="4Fe4S_Fe_S_CS"/>
</dbReference>
<dbReference type="InterPro" id="IPR036197">
    <property type="entry name" value="NarG-like_sf"/>
</dbReference>
<keyword evidence="5 10" id="KW-1133">Transmembrane helix</keyword>
<dbReference type="InterPro" id="IPR051460">
    <property type="entry name" value="HdrC_iron-sulfur_subunit"/>
</dbReference>
<organism evidence="12">
    <name type="scientific">uncultured Desulfobacterium sp</name>
    <dbReference type="NCBI Taxonomy" id="201089"/>
    <lineage>
        <taxon>Bacteria</taxon>
        <taxon>Pseudomonadati</taxon>
        <taxon>Thermodesulfobacteriota</taxon>
        <taxon>Desulfobacteria</taxon>
        <taxon>Desulfobacterales</taxon>
        <taxon>Desulfobacteriaceae</taxon>
        <taxon>Desulfobacterium</taxon>
        <taxon>environmental samples</taxon>
    </lineage>
</organism>
<dbReference type="EMBL" id="FR695868">
    <property type="protein sequence ID" value="CBX28608.1"/>
    <property type="molecule type" value="Genomic_DNA"/>
</dbReference>
<dbReference type="PANTHER" id="PTHR43255:SF2">
    <property type="entry name" value="HETERODISULFIDE REDUCTASE RELATED PROTEIN"/>
    <property type="match status" value="1"/>
</dbReference>
<dbReference type="GO" id="GO:0005886">
    <property type="term" value="C:plasma membrane"/>
    <property type="evidence" value="ECO:0007669"/>
    <property type="project" value="UniProtKB-SubCell"/>
</dbReference>
<evidence type="ECO:0000256" key="1">
    <source>
        <dbReference type="ARBA" id="ARBA00004651"/>
    </source>
</evidence>
<feature type="transmembrane region" description="Helical" evidence="10">
    <location>
        <begin position="50"/>
        <end position="72"/>
    </location>
</feature>
<feature type="transmembrane region" description="Helical" evidence="10">
    <location>
        <begin position="154"/>
        <end position="174"/>
    </location>
</feature>
<feature type="transmembrane region" description="Helical" evidence="10">
    <location>
        <begin position="84"/>
        <end position="102"/>
    </location>
</feature>
<dbReference type="SUPFAM" id="SSF46548">
    <property type="entry name" value="alpha-helical ferredoxin"/>
    <property type="match status" value="2"/>
</dbReference>
<dbReference type="GO" id="GO:0016491">
    <property type="term" value="F:oxidoreductase activity"/>
    <property type="evidence" value="ECO:0007669"/>
    <property type="project" value="UniProtKB-KW"/>
</dbReference>
<comment type="subcellular location">
    <subcellularLocation>
        <location evidence="1">Cell membrane</location>
        <topology evidence="1">Multi-pass membrane protein</topology>
    </subcellularLocation>
</comment>
<dbReference type="InterPro" id="IPR017896">
    <property type="entry name" value="4Fe4S_Fe-S-bd"/>
</dbReference>
<evidence type="ECO:0000256" key="7">
    <source>
        <dbReference type="ARBA" id="ARBA00023004"/>
    </source>
</evidence>
<feature type="transmembrane region" description="Helical" evidence="10">
    <location>
        <begin position="186"/>
        <end position="203"/>
    </location>
</feature>
<dbReference type="AlphaFoldDB" id="E1YDG4"/>
<keyword evidence="7" id="KW-0408">Iron</keyword>
<evidence type="ECO:0000313" key="12">
    <source>
        <dbReference type="EMBL" id="CBX28608.1"/>
    </source>
</evidence>
<feature type="transmembrane region" description="Helical" evidence="10">
    <location>
        <begin position="122"/>
        <end position="142"/>
    </location>
</feature>
<dbReference type="Gene3D" id="1.20.950.20">
    <property type="entry name" value="Transmembrane di-heme cytochromes, Chain C"/>
    <property type="match status" value="1"/>
</dbReference>
<feature type="transmembrane region" description="Helical" evidence="10">
    <location>
        <begin position="7"/>
        <end position="30"/>
    </location>
</feature>
<dbReference type="SUPFAM" id="SSF103501">
    <property type="entry name" value="Respiratory nitrate reductase 1 gamma chain"/>
    <property type="match status" value="1"/>
</dbReference>
<keyword evidence="3 10" id="KW-0812">Transmembrane</keyword>
<keyword evidence="4" id="KW-0479">Metal-binding</keyword>
<keyword evidence="6" id="KW-0560">Oxidoreductase</keyword>
<dbReference type="Pfam" id="PF02665">
    <property type="entry name" value="Nitrate_red_gam"/>
    <property type="match status" value="1"/>
</dbReference>
<dbReference type="GO" id="GO:0051536">
    <property type="term" value="F:iron-sulfur cluster binding"/>
    <property type="evidence" value="ECO:0007669"/>
    <property type="project" value="UniProtKB-KW"/>
</dbReference>
<reference evidence="12" key="1">
    <citation type="journal article" date="2011" name="Environ. Microbiol.">
        <title>Genomic insights into the metabolic potential of the polycyclic aromatic hydrocarbon degrading sulfate-reducing Deltaproteobacterium N47.</title>
        <authorList>
            <person name="Bergmann F."/>
            <person name="Selesi D."/>
            <person name="Weinmaier T."/>
            <person name="Tischler P."/>
            <person name="Rattei T."/>
            <person name="Meckenstock R.U."/>
        </authorList>
    </citation>
    <scope>NUCLEOTIDE SEQUENCE</scope>
</reference>
<evidence type="ECO:0000256" key="4">
    <source>
        <dbReference type="ARBA" id="ARBA00022723"/>
    </source>
</evidence>
<evidence type="ECO:0000256" key="2">
    <source>
        <dbReference type="ARBA" id="ARBA00022475"/>
    </source>
</evidence>
<feature type="domain" description="4Fe-4S ferredoxin-type" evidence="11">
    <location>
        <begin position="288"/>
        <end position="318"/>
    </location>
</feature>
<evidence type="ECO:0000256" key="6">
    <source>
        <dbReference type="ARBA" id="ARBA00023002"/>
    </source>
</evidence>